<gene>
    <name evidence="3" type="ORF">ATJ88_2278</name>
</gene>
<feature type="compositionally biased region" description="Polar residues" evidence="1">
    <location>
        <begin position="13"/>
        <end position="26"/>
    </location>
</feature>
<feature type="transmembrane region" description="Helical" evidence="2">
    <location>
        <begin position="196"/>
        <end position="215"/>
    </location>
</feature>
<dbReference type="EMBL" id="PDJJ01000001">
    <property type="protein sequence ID" value="PFG43577.1"/>
    <property type="molecule type" value="Genomic_DNA"/>
</dbReference>
<evidence type="ECO:0000313" key="3">
    <source>
        <dbReference type="EMBL" id="PFG43577.1"/>
    </source>
</evidence>
<accession>A0A2A9EWR8</accession>
<dbReference type="AlphaFoldDB" id="A0A2A9EWR8"/>
<feature type="transmembrane region" description="Helical" evidence="2">
    <location>
        <begin position="139"/>
        <end position="158"/>
    </location>
</feature>
<evidence type="ECO:0000256" key="1">
    <source>
        <dbReference type="SAM" id="MobiDB-lite"/>
    </source>
</evidence>
<feature type="transmembrane region" description="Helical" evidence="2">
    <location>
        <begin position="68"/>
        <end position="86"/>
    </location>
</feature>
<feature type="transmembrane region" description="Helical" evidence="2">
    <location>
        <begin position="93"/>
        <end position="109"/>
    </location>
</feature>
<name>A0A2A9EWR8_9MICO</name>
<protein>
    <submittedName>
        <fullName evidence="3">Uncharacterized protein</fullName>
    </submittedName>
</protein>
<keyword evidence="2" id="KW-0812">Transmembrane</keyword>
<keyword evidence="2" id="KW-1133">Transmembrane helix</keyword>
<feature type="transmembrane region" description="Helical" evidence="2">
    <location>
        <begin position="164"/>
        <end position="184"/>
    </location>
</feature>
<feature type="transmembrane region" description="Helical" evidence="2">
    <location>
        <begin position="115"/>
        <end position="132"/>
    </location>
</feature>
<sequence>MPDARVDHAGAQQKLSSVNNNTTNLDTHVHTHPSGRAAAFGHHLLARWPSVLGVLALLLNNADGPDPHVTGMIIIIASTCYLAAAAIGSRRSVWVMVVVASVAVVLAGLTGLDPTVTMLVMGTGFAIFGFLRGTDRREVGLQALAFVGFSAIALTAMMSSPTVALYLAAAAALGHTVWDVVHFIRDKVVSRSLTEACFVLDLGLGAVLLLAAWTMPPL</sequence>
<keyword evidence="2" id="KW-0472">Membrane</keyword>
<proteinExistence type="predicted"/>
<reference evidence="3 4" key="1">
    <citation type="submission" date="2017-10" db="EMBL/GenBank/DDBJ databases">
        <title>Sequencing the genomes of 1000 actinobacteria strains.</title>
        <authorList>
            <person name="Klenk H.-P."/>
        </authorList>
    </citation>
    <scope>NUCLEOTIDE SEQUENCE [LARGE SCALE GENOMIC DNA]</scope>
    <source>
        <strain evidence="3 4">DSM 21863</strain>
    </source>
</reference>
<organism evidence="3 4">
    <name type="scientific">Isoptericola jiangsuensis</name>
    <dbReference type="NCBI Taxonomy" id="548579"/>
    <lineage>
        <taxon>Bacteria</taxon>
        <taxon>Bacillati</taxon>
        <taxon>Actinomycetota</taxon>
        <taxon>Actinomycetes</taxon>
        <taxon>Micrococcales</taxon>
        <taxon>Promicromonosporaceae</taxon>
        <taxon>Isoptericola</taxon>
    </lineage>
</organism>
<feature type="region of interest" description="Disordered" evidence="1">
    <location>
        <begin position="1"/>
        <end position="30"/>
    </location>
</feature>
<dbReference type="Proteomes" id="UP000224130">
    <property type="component" value="Unassembled WGS sequence"/>
</dbReference>
<comment type="caution">
    <text evidence="3">The sequence shown here is derived from an EMBL/GenBank/DDBJ whole genome shotgun (WGS) entry which is preliminary data.</text>
</comment>
<keyword evidence="4" id="KW-1185">Reference proteome</keyword>
<evidence type="ECO:0000256" key="2">
    <source>
        <dbReference type="SAM" id="Phobius"/>
    </source>
</evidence>
<evidence type="ECO:0000313" key="4">
    <source>
        <dbReference type="Proteomes" id="UP000224130"/>
    </source>
</evidence>